<proteinExistence type="predicted"/>
<dbReference type="AlphaFoldDB" id="A0AAD6AU29"/>
<name>A0AAD6AU29_9TELE</name>
<organism evidence="1 2">
    <name type="scientific">Pogonophryne albipinna</name>
    <dbReference type="NCBI Taxonomy" id="1090488"/>
    <lineage>
        <taxon>Eukaryota</taxon>
        <taxon>Metazoa</taxon>
        <taxon>Chordata</taxon>
        <taxon>Craniata</taxon>
        <taxon>Vertebrata</taxon>
        <taxon>Euteleostomi</taxon>
        <taxon>Actinopterygii</taxon>
        <taxon>Neopterygii</taxon>
        <taxon>Teleostei</taxon>
        <taxon>Neoteleostei</taxon>
        <taxon>Acanthomorphata</taxon>
        <taxon>Eupercaria</taxon>
        <taxon>Perciformes</taxon>
        <taxon>Notothenioidei</taxon>
        <taxon>Pogonophryne</taxon>
    </lineage>
</organism>
<comment type="caution">
    <text evidence="1">The sequence shown here is derived from an EMBL/GenBank/DDBJ whole genome shotgun (WGS) entry which is preliminary data.</text>
</comment>
<evidence type="ECO:0000313" key="2">
    <source>
        <dbReference type="Proteomes" id="UP001219934"/>
    </source>
</evidence>
<gene>
    <name evidence="1" type="ORF">JOQ06_025183</name>
</gene>
<sequence length="70" mass="8612">MGKRLEQQPMYPHYTYYYPHYLQTKHPDSLLEQIQRITWRTSKRPGTRDRASRNVNYKEKLEAFRHKDSA</sequence>
<dbReference type="Proteomes" id="UP001219934">
    <property type="component" value="Unassembled WGS sequence"/>
</dbReference>
<reference evidence="1" key="1">
    <citation type="submission" date="2022-11" db="EMBL/GenBank/DDBJ databases">
        <title>Chromosome-level genome of Pogonophryne albipinna.</title>
        <authorList>
            <person name="Jo E."/>
        </authorList>
    </citation>
    <scope>NUCLEOTIDE SEQUENCE</scope>
    <source>
        <strain evidence="1">SGF0006</strain>
        <tissue evidence="1">Muscle</tissue>
    </source>
</reference>
<evidence type="ECO:0000313" key="1">
    <source>
        <dbReference type="EMBL" id="KAJ4930880.1"/>
    </source>
</evidence>
<protein>
    <submittedName>
        <fullName evidence="1">Uncharacterized protein</fullName>
    </submittedName>
</protein>
<accession>A0AAD6AU29</accession>
<dbReference type="EMBL" id="JAPTMU010000015">
    <property type="protein sequence ID" value="KAJ4930880.1"/>
    <property type="molecule type" value="Genomic_DNA"/>
</dbReference>
<keyword evidence="2" id="KW-1185">Reference proteome</keyword>